<comment type="caution">
    <text evidence="2">The sequence shown here is derived from an EMBL/GenBank/DDBJ whole genome shotgun (WGS) entry which is preliminary data.</text>
</comment>
<sequence>MVFYFYSRTSTVLQNSARQIETFKSHEGFDPSRLFVERIQGNIPFMERPEAVRMFDELTNQSERCTVVVDSIDRLGRNLLDILHTISLFNQNQINLKSIKEGFTTLLDNGDVNPMAQLVISCMGSIAEMNRNQIKQRALEGIRVAQALGKYQGRKVGATQTDEKLLQRHQSIVKKLQKGISIRDISEITGASSATICKVKKVMANRKMLEI</sequence>
<dbReference type="Gene3D" id="1.10.1270.10">
    <property type="entry name" value="TrpR-like"/>
    <property type="match status" value="1"/>
</dbReference>
<dbReference type="Pfam" id="PF00239">
    <property type="entry name" value="Resolvase"/>
    <property type="match status" value="1"/>
</dbReference>
<proteinExistence type="predicted"/>
<dbReference type="SUPFAM" id="SSF53041">
    <property type="entry name" value="Resolvase-like"/>
    <property type="match status" value="1"/>
</dbReference>
<dbReference type="InterPro" id="IPR036162">
    <property type="entry name" value="Resolvase-like_N_sf"/>
</dbReference>
<organism evidence="2 3">
    <name type="scientific">Flavobacterium aciduliphilum</name>
    <dbReference type="NCBI Taxonomy" id="1101402"/>
    <lineage>
        <taxon>Bacteria</taxon>
        <taxon>Pseudomonadati</taxon>
        <taxon>Bacteroidota</taxon>
        <taxon>Flavobacteriia</taxon>
        <taxon>Flavobacteriales</taxon>
        <taxon>Flavobacteriaceae</taxon>
        <taxon>Flavobacterium</taxon>
    </lineage>
</organism>
<dbReference type="GO" id="GO:0000150">
    <property type="term" value="F:DNA strand exchange activity"/>
    <property type="evidence" value="ECO:0007669"/>
    <property type="project" value="InterPro"/>
</dbReference>
<dbReference type="AlphaFoldDB" id="A0A328YEX2"/>
<dbReference type="Gene3D" id="3.40.50.1390">
    <property type="entry name" value="Resolvase, N-terminal catalytic domain"/>
    <property type="match status" value="1"/>
</dbReference>
<dbReference type="RefSeq" id="WP_112113031.1">
    <property type="nucleotide sequence ID" value="NZ_QLSZ01000005.1"/>
</dbReference>
<feature type="domain" description="Resolvase/invertase-type recombinase catalytic" evidence="1">
    <location>
        <begin position="2"/>
        <end position="149"/>
    </location>
</feature>
<keyword evidence="3" id="KW-1185">Reference proteome</keyword>
<dbReference type="PANTHER" id="PTHR30461:SF19">
    <property type="entry name" value="SITE-SPECIFIC RECOMBINASE RESOLVASE FAMILY"/>
    <property type="match status" value="1"/>
</dbReference>
<dbReference type="PANTHER" id="PTHR30461">
    <property type="entry name" value="DNA-INVERTASE FROM LAMBDOID PROPHAGE"/>
    <property type="match status" value="1"/>
</dbReference>
<dbReference type="EMBL" id="QLSZ01000005">
    <property type="protein sequence ID" value="RAR72548.1"/>
    <property type="molecule type" value="Genomic_DNA"/>
</dbReference>
<dbReference type="GO" id="GO:0003677">
    <property type="term" value="F:DNA binding"/>
    <property type="evidence" value="ECO:0007669"/>
    <property type="project" value="InterPro"/>
</dbReference>
<evidence type="ECO:0000259" key="1">
    <source>
        <dbReference type="PROSITE" id="PS51736"/>
    </source>
</evidence>
<dbReference type="SMART" id="SM00857">
    <property type="entry name" value="Resolvase"/>
    <property type="match status" value="1"/>
</dbReference>
<name>A0A328YEX2_9FLAO</name>
<dbReference type="InterPro" id="IPR050639">
    <property type="entry name" value="SSR_resolvase"/>
</dbReference>
<evidence type="ECO:0000313" key="2">
    <source>
        <dbReference type="EMBL" id="RAR72548.1"/>
    </source>
</evidence>
<accession>A0A328YEX2</accession>
<protein>
    <submittedName>
        <fullName evidence="2">DNA invertase Pin-like site-specific DNA recombinase</fullName>
    </submittedName>
</protein>
<dbReference type="Proteomes" id="UP000248840">
    <property type="component" value="Unassembled WGS sequence"/>
</dbReference>
<dbReference type="OrthoDB" id="9797501at2"/>
<evidence type="ECO:0000313" key="3">
    <source>
        <dbReference type="Proteomes" id="UP000248840"/>
    </source>
</evidence>
<gene>
    <name evidence="2" type="ORF">CLV55_105118</name>
</gene>
<reference evidence="2 3" key="1">
    <citation type="submission" date="2018-06" db="EMBL/GenBank/DDBJ databases">
        <title>Genomic Encyclopedia of Archaeal and Bacterial Type Strains, Phase II (KMG-II): from individual species to whole genera.</title>
        <authorList>
            <person name="Goeker M."/>
        </authorList>
    </citation>
    <scope>NUCLEOTIDE SEQUENCE [LARGE SCALE GENOMIC DNA]</scope>
    <source>
        <strain evidence="2 3">DSM 25663</strain>
    </source>
</reference>
<dbReference type="InterPro" id="IPR006119">
    <property type="entry name" value="Resolv_N"/>
</dbReference>
<dbReference type="PROSITE" id="PS51736">
    <property type="entry name" value="RECOMBINASES_3"/>
    <property type="match status" value="1"/>
</dbReference>
<dbReference type="CDD" id="cd03768">
    <property type="entry name" value="SR_ResInv"/>
    <property type="match status" value="1"/>
</dbReference>
<dbReference type="InterPro" id="IPR038116">
    <property type="entry name" value="TrpR-like_sf"/>
</dbReference>